<dbReference type="Pfam" id="PF01844">
    <property type="entry name" value="HNH"/>
    <property type="match status" value="1"/>
</dbReference>
<dbReference type="PANTHER" id="PTHR41286">
    <property type="entry name" value="HNH NUCLEASE YAJD-RELATED"/>
    <property type="match status" value="1"/>
</dbReference>
<evidence type="ECO:0000256" key="1">
    <source>
        <dbReference type="ARBA" id="ARBA00022722"/>
    </source>
</evidence>
<evidence type="ECO:0000256" key="4">
    <source>
        <dbReference type="ARBA" id="ARBA00040194"/>
    </source>
</evidence>
<proteinExistence type="inferred from homology"/>
<gene>
    <name evidence="6" type="ORF">AV649_11640</name>
</gene>
<comment type="caution">
    <text evidence="6">The sequence shown here is derived from an EMBL/GenBank/DDBJ whole genome shotgun (WGS) entry which is preliminary data.</text>
</comment>
<dbReference type="Proteomes" id="UP000076510">
    <property type="component" value="Unassembled WGS sequence"/>
</dbReference>
<dbReference type="SMART" id="SM00507">
    <property type="entry name" value="HNHc"/>
    <property type="match status" value="1"/>
</dbReference>
<evidence type="ECO:0000313" key="6">
    <source>
        <dbReference type="EMBL" id="KZE53406.1"/>
    </source>
</evidence>
<keyword evidence="1" id="KW-0540">Nuclease</keyword>
<sequence length="105" mass="12907">MTTEEIRLLIANGRIDKFYNRGAWRRKSKQILKRDNNECQIHKRRGKYARARNVHHIKELKDFPEFAYDDENLEAVCIQCHNKLHPEKLERLMKKEKKFINEERW</sequence>
<evidence type="ECO:0000313" key="7">
    <source>
        <dbReference type="Proteomes" id="UP000076510"/>
    </source>
</evidence>
<dbReference type="CDD" id="cd00085">
    <property type="entry name" value="HNHc"/>
    <property type="match status" value="1"/>
</dbReference>
<protein>
    <recommendedName>
        <fullName evidence="4">Putative HNH nuclease YajD</fullName>
    </recommendedName>
</protein>
<evidence type="ECO:0000256" key="3">
    <source>
        <dbReference type="ARBA" id="ARBA00038412"/>
    </source>
</evidence>
<dbReference type="AlphaFoldDB" id="A0A163MUF5"/>
<keyword evidence="2" id="KW-0378">Hydrolase</keyword>
<reference evidence="7" key="1">
    <citation type="submission" date="2016-01" db="EMBL/GenBank/DDBJ databases">
        <title>Whole genome sequencing of Bhargavaea cecembensis T14.</title>
        <authorList>
            <person name="Hong K.W."/>
        </authorList>
    </citation>
    <scope>NUCLEOTIDE SEQUENCE [LARGE SCALE GENOMIC DNA]</scope>
    <source>
        <strain evidence="7">M19</strain>
    </source>
</reference>
<dbReference type="Gene3D" id="1.10.30.50">
    <property type="match status" value="1"/>
</dbReference>
<dbReference type="RefSeq" id="WP_063190517.1">
    <property type="nucleotide sequence ID" value="NZ_LQQY01000002.1"/>
</dbReference>
<name>A0A163MUF5_9BACI</name>
<feature type="domain" description="HNH nuclease" evidence="5">
    <location>
        <begin position="26"/>
        <end position="82"/>
    </location>
</feature>
<dbReference type="EMBL" id="LQQY01000002">
    <property type="protein sequence ID" value="KZE53406.1"/>
    <property type="molecule type" value="Genomic_DNA"/>
</dbReference>
<comment type="similarity">
    <text evidence="3">Belongs to the HNH nuclease family.</text>
</comment>
<dbReference type="InterPro" id="IPR003615">
    <property type="entry name" value="HNH_nuc"/>
</dbReference>
<dbReference type="InterPro" id="IPR002711">
    <property type="entry name" value="HNH"/>
</dbReference>
<evidence type="ECO:0000256" key="2">
    <source>
        <dbReference type="ARBA" id="ARBA00022801"/>
    </source>
</evidence>
<dbReference type="GO" id="GO:0004519">
    <property type="term" value="F:endonuclease activity"/>
    <property type="evidence" value="ECO:0007669"/>
    <property type="project" value="InterPro"/>
</dbReference>
<dbReference type="PANTHER" id="PTHR41286:SF1">
    <property type="entry name" value="HNH NUCLEASE YAJD-RELATED"/>
    <property type="match status" value="1"/>
</dbReference>
<accession>A0A163MUF5</accession>
<evidence type="ECO:0000259" key="5">
    <source>
        <dbReference type="SMART" id="SM00507"/>
    </source>
</evidence>
<dbReference type="GO" id="GO:0016787">
    <property type="term" value="F:hydrolase activity"/>
    <property type="evidence" value="ECO:0007669"/>
    <property type="project" value="UniProtKB-KW"/>
</dbReference>
<dbReference type="OrthoDB" id="9811997at2"/>
<dbReference type="GO" id="GO:0005829">
    <property type="term" value="C:cytosol"/>
    <property type="evidence" value="ECO:0007669"/>
    <property type="project" value="TreeGrafter"/>
</dbReference>
<dbReference type="GO" id="GO:0003676">
    <property type="term" value="F:nucleic acid binding"/>
    <property type="evidence" value="ECO:0007669"/>
    <property type="project" value="InterPro"/>
</dbReference>
<organism evidence="6 7">
    <name type="scientific">Rossellomorea marisflavi</name>
    <dbReference type="NCBI Taxonomy" id="189381"/>
    <lineage>
        <taxon>Bacteria</taxon>
        <taxon>Bacillati</taxon>
        <taxon>Bacillota</taxon>
        <taxon>Bacilli</taxon>
        <taxon>Bacillales</taxon>
        <taxon>Bacillaceae</taxon>
        <taxon>Rossellomorea</taxon>
    </lineage>
</organism>
<dbReference type="GO" id="GO:0008270">
    <property type="term" value="F:zinc ion binding"/>
    <property type="evidence" value="ECO:0007669"/>
    <property type="project" value="InterPro"/>
</dbReference>